<evidence type="ECO:0000313" key="5">
    <source>
        <dbReference type="Proteomes" id="UP001374579"/>
    </source>
</evidence>
<dbReference type="AlphaFoldDB" id="A0AAN9B1Q7"/>
<dbReference type="PANTHER" id="PTHR12842:SF6">
    <property type="entry name" value="FI01459P"/>
    <property type="match status" value="1"/>
</dbReference>
<organism evidence="4 5">
    <name type="scientific">Littorina saxatilis</name>
    <dbReference type="NCBI Taxonomy" id="31220"/>
    <lineage>
        <taxon>Eukaryota</taxon>
        <taxon>Metazoa</taxon>
        <taxon>Spiralia</taxon>
        <taxon>Lophotrochozoa</taxon>
        <taxon>Mollusca</taxon>
        <taxon>Gastropoda</taxon>
        <taxon>Caenogastropoda</taxon>
        <taxon>Littorinimorpha</taxon>
        <taxon>Littorinoidea</taxon>
        <taxon>Littorinidae</taxon>
        <taxon>Littorina</taxon>
    </lineage>
</organism>
<keyword evidence="5" id="KW-1185">Reference proteome</keyword>
<dbReference type="Pfam" id="PF05334">
    <property type="entry name" value="DUF719"/>
    <property type="match status" value="1"/>
</dbReference>
<feature type="compositionally biased region" description="Acidic residues" evidence="3">
    <location>
        <begin position="1"/>
        <end position="15"/>
    </location>
</feature>
<feature type="compositionally biased region" description="Basic and acidic residues" evidence="3">
    <location>
        <begin position="64"/>
        <end position="82"/>
    </location>
</feature>
<feature type="compositionally biased region" description="Basic and acidic residues" evidence="3">
    <location>
        <begin position="168"/>
        <end position="187"/>
    </location>
</feature>
<feature type="compositionally biased region" description="Polar residues" evidence="3">
    <location>
        <begin position="102"/>
        <end position="120"/>
    </location>
</feature>
<feature type="region of interest" description="Disordered" evidence="3">
    <location>
        <begin position="1"/>
        <end position="251"/>
    </location>
</feature>
<accession>A0AAN9B1Q7</accession>
<protein>
    <recommendedName>
        <fullName evidence="6">Protein FAM114A2</fullName>
    </recommendedName>
</protein>
<keyword evidence="2" id="KW-0597">Phosphoprotein</keyword>
<evidence type="ECO:0000256" key="3">
    <source>
        <dbReference type="SAM" id="MobiDB-lite"/>
    </source>
</evidence>
<feature type="region of interest" description="Disordered" evidence="3">
    <location>
        <begin position="279"/>
        <end position="361"/>
    </location>
</feature>
<feature type="compositionally biased region" description="Basic and acidic residues" evidence="3">
    <location>
        <begin position="314"/>
        <end position="337"/>
    </location>
</feature>
<evidence type="ECO:0000256" key="1">
    <source>
        <dbReference type="ARBA" id="ARBA00006903"/>
    </source>
</evidence>
<sequence>MSDDEAFASAEEGEEEAKGSKEKSTVVEEQSKSGQAAPAEKGGAKPKGKQQQRKKKGKAQGKATAEEKGKASQKTSREKSSVKADTSTVQAKEFQPTPAASVESQAPVSQSSELVQPSTKDSIKADSVSDKQDSKHEDVKDISTTEGLPDTKYETPRGQKQEVLTDQDADKSVESKSETQPDKDSEISAKSAGDVRQSLSKNTTGEDARLGNSGEQSIPRDADGASPNSGEEKLAEDGAKDEGSWNWGWGSSILNAATNSLETFSSQVGEGLTTIIDSVESSLGVPSPEDVAKADSPTELDTVPGEEDTVTAQPHEKEASEEALAAKRAAETQKGEEDKEAEQTATPAAQEEEDAAKAEGSWLSGWGMSSISNMGKSLVNKSQNLMNTGFEKAENLAAGGLDILETIGKKTYTTLTEHDPGLRRAREFLHLRDEKPSLSSMLREAQEQADVQAKRDEESEEALKVNFTALFEDNQGLAHLEALEMLSNRSERKVQSLLSAMEEDMLENIRPQLVEIKDTFQQAFEKEEAGEESEHDFSKLVTENLSELHLGTAPDKLNKVQENVRQWIADFYSHEDHSEISDAKEVQQRAIQSLADVTSKAVEQFHKAGELVLMQKDEEKSYTHRAQSLAKLSSVLVTEVDILASKFSQCLNKIGEEKKTTEEVNPMVTSVYLEASNASGYIQDAFQLLLPVLQHAAIQSALALSL</sequence>
<evidence type="ECO:0000313" key="4">
    <source>
        <dbReference type="EMBL" id="KAK7096996.1"/>
    </source>
</evidence>
<reference evidence="4 5" key="1">
    <citation type="submission" date="2024-02" db="EMBL/GenBank/DDBJ databases">
        <title>Chromosome-scale genome assembly of the rough periwinkle Littorina saxatilis.</title>
        <authorList>
            <person name="De Jode A."/>
            <person name="Faria R."/>
            <person name="Formenti G."/>
            <person name="Sims Y."/>
            <person name="Smith T.P."/>
            <person name="Tracey A."/>
            <person name="Wood J.M.D."/>
            <person name="Zagrodzka Z.B."/>
            <person name="Johannesson K."/>
            <person name="Butlin R.K."/>
            <person name="Leder E.H."/>
        </authorList>
    </citation>
    <scope>NUCLEOTIDE SEQUENCE [LARGE SCALE GENOMIC DNA]</scope>
    <source>
        <strain evidence="4">Snail1</strain>
        <tissue evidence="4">Muscle</tissue>
    </source>
</reference>
<dbReference type="PANTHER" id="PTHR12842">
    <property type="entry name" value="FI01459P"/>
    <property type="match status" value="1"/>
</dbReference>
<feature type="compositionally biased region" description="Basic and acidic residues" evidence="3">
    <location>
        <begin position="16"/>
        <end position="31"/>
    </location>
</feature>
<feature type="compositionally biased region" description="Basic and acidic residues" evidence="3">
    <location>
        <begin position="121"/>
        <end position="160"/>
    </location>
</feature>
<dbReference type="InterPro" id="IPR007998">
    <property type="entry name" value="DUF719"/>
</dbReference>
<comment type="caution">
    <text evidence="4">The sequence shown here is derived from an EMBL/GenBank/DDBJ whole genome shotgun (WGS) entry which is preliminary data.</text>
</comment>
<feature type="compositionally biased region" description="Basic residues" evidence="3">
    <location>
        <begin position="44"/>
        <end position="59"/>
    </location>
</feature>
<dbReference type="EMBL" id="JBAMIC010000013">
    <property type="protein sequence ID" value="KAK7096996.1"/>
    <property type="molecule type" value="Genomic_DNA"/>
</dbReference>
<gene>
    <name evidence="4" type="ORF">V1264_004038</name>
</gene>
<comment type="similarity">
    <text evidence="1">Belongs to the FAM114 family.</text>
</comment>
<proteinExistence type="inferred from homology"/>
<name>A0AAN9B1Q7_9CAEN</name>
<feature type="compositionally biased region" description="Basic and acidic residues" evidence="3">
    <location>
        <begin position="230"/>
        <end position="243"/>
    </location>
</feature>
<evidence type="ECO:0008006" key="6">
    <source>
        <dbReference type="Google" id="ProtNLM"/>
    </source>
</evidence>
<evidence type="ECO:0000256" key="2">
    <source>
        <dbReference type="ARBA" id="ARBA00022553"/>
    </source>
</evidence>
<dbReference type="Proteomes" id="UP001374579">
    <property type="component" value="Unassembled WGS sequence"/>
</dbReference>